<accession>A0ABR4ARK3</accession>
<comment type="similarity">
    <text evidence="1">Belongs to the protein-tyrosine phosphatase family. Non-receptor class dual specificity subfamily.</text>
</comment>
<reference evidence="7 8" key="1">
    <citation type="submission" date="2024-09" db="EMBL/GenBank/DDBJ databases">
        <title>Rethinking Asexuality: The Enigmatic Case of Functional Sexual Genes in Lepraria (Stereocaulaceae).</title>
        <authorList>
            <person name="Doellman M."/>
            <person name="Sun Y."/>
            <person name="Barcenas-Pena A."/>
            <person name="Lumbsch H.T."/>
            <person name="Grewe F."/>
        </authorList>
    </citation>
    <scope>NUCLEOTIDE SEQUENCE [LARGE SCALE GENOMIC DNA]</scope>
    <source>
        <strain evidence="7 8">Mercado 3170</strain>
    </source>
</reference>
<name>A0ABR4ARK3_9LECA</name>
<comment type="catalytic activity">
    <reaction evidence="4">
        <text>O-phospho-L-seryl-[protein] + H2O = L-seryl-[protein] + phosphate</text>
        <dbReference type="Rhea" id="RHEA:20629"/>
        <dbReference type="Rhea" id="RHEA-COMP:9863"/>
        <dbReference type="Rhea" id="RHEA-COMP:11604"/>
        <dbReference type="ChEBI" id="CHEBI:15377"/>
        <dbReference type="ChEBI" id="CHEBI:29999"/>
        <dbReference type="ChEBI" id="CHEBI:43474"/>
        <dbReference type="ChEBI" id="CHEBI:83421"/>
        <dbReference type="EC" id="3.1.3.16"/>
    </reaction>
</comment>
<evidence type="ECO:0000259" key="6">
    <source>
        <dbReference type="PROSITE" id="PS50054"/>
    </source>
</evidence>
<keyword evidence="2" id="KW-0378">Hydrolase</keyword>
<evidence type="ECO:0000313" key="7">
    <source>
        <dbReference type="EMBL" id="KAL2048337.1"/>
    </source>
</evidence>
<protein>
    <recommendedName>
        <fullName evidence="6">Tyrosine-protein phosphatase domain-containing protein</fullName>
    </recommendedName>
</protein>
<evidence type="ECO:0000256" key="3">
    <source>
        <dbReference type="ARBA" id="ARBA00022912"/>
    </source>
</evidence>
<comment type="catalytic activity">
    <reaction evidence="5">
        <text>O-phospho-L-threonyl-[protein] + H2O = L-threonyl-[protein] + phosphate</text>
        <dbReference type="Rhea" id="RHEA:47004"/>
        <dbReference type="Rhea" id="RHEA-COMP:11060"/>
        <dbReference type="Rhea" id="RHEA-COMP:11605"/>
        <dbReference type="ChEBI" id="CHEBI:15377"/>
        <dbReference type="ChEBI" id="CHEBI:30013"/>
        <dbReference type="ChEBI" id="CHEBI:43474"/>
        <dbReference type="ChEBI" id="CHEBI:61977"/>
        <dbReference type="EC" id="3.1.3.16"/>
    </reaction>
</comment>
<dbReference type="SMART" id="SM00195">
    <property type="entry name" value="DSPc"/>
    <property type="match status" value="1"/>
</dbReference>
<proteinExistence type="inferred from homology"/>
<dbReference type="InterPro" id="IPR029021">
    <property type="entry name" value="Prot-tyrosine_phosphatase-like"/>
</dbReference>
<evidence type="ECO:0000256" key="5">
    <source>
        <dbReference type="ARBA" id="ARBA00048336"/>
    </source>
</evidence>
<sequence length="209" mass="22672">MDEIITNLHLSSLTPATKTPALLAAKITLVLTISDSNLPLSTRTSFLASSITQLHFSVHDLPSDDLLAIFPSTCNLIQTQLASNKGVLIHSGIGMSCSAAVVTAYIMKVRMLGAFEAMDLVRERHGGIMPNLGFVNQLVVWEECGWELFEEVDGERRKKSAYEEWKGEAREGSGKGKLITWGCAGGVKEGKGKGKEKLIDEVCMCESDA</sequence>
<comment type="caution">
    <text evidence="7">The sequence shown here is derived from an EMBL/GenBank/DDBJ whole genome shotgun (WGS) entry which is preliminary data.</text>
</comment>
<evidence type="ECO:0000313" key="8">
    <source>
        <dbReference type="Proteomes" id="UP001590950"/>
    </source>
</evidence>
<dbReference type="CDD" id="cd14498">
    <property type="entry name" value="DSP"/>
    <property type="match status" value="1"/>
</dbReference>
<dbReference type="InterPro" id="IPR020422">
    <property type="entry name" value="TYR_PHOSPHATASE_DUAL_dom"/>
</dbReference>
<dbReference type="InterPro" id="IPR000340">
    <property type="entry name" value="Dual-sp_phosphatase_cat-dom"/>
</dbReference>
<dbReference type="PROSITE" id="PS50054">
    <property type="entry name" value="TYR_PHOSPHATASE_DUAL"/>
    <property type="match status" value="1"/>
</dbReference>
<organism evidence="7 8">
    <name type="scientific">Stereocaulon virgatum</name>
    <dbReference type="NCBI Taxonomy" id="373712"/>
    <lineage>
        <taxon>Eukaryota</taxon>
        <taxon>Fungi</taxon>
        <taxon>Dikarya</taxon>
        <taxon>Ascomycota</taxon>
        <taxon>Pezizomycotina</taxon>
        <taxon>Lecanoromycetes</taxon>
        <taxon>OSLEUM clade</taxon>
        <taxon>Lecanoromycetidae</taxon>
        <taxon>Lecanorales</taxon>
        <taxon>Lecanorineae</taxon>
        <taxon>Stereocaulaceae</taxon>
        <taxon>Stereocaulon</taxon>
    </lineage>
</organism>
<feature type="domain" description="Tyrosine-protein phosphatase" evidence="6">
    <location>
        <begin position="1"/>
        <end position="147"/>
    </location>
</feature>
<dbReference type="PANTHER" id="PTHR45948:SF2">
    <property type="entry name" value="DUAL SPECIFICITY PROTEIN PHOSPHATASE"/>
    <property type="match status" value="1"/>
</dbReference>
<evidence type="ECO:0000256" key="1">
    <source>
        <dbReference type="ARBA" id="ARBA00008601"/>
    </source>
</evidence>
<dbReference type="EMBL" id="JBEFKJ010000001">
    <property type="protein sequence ID" value="KAL2048337.1"/>
    <property type="molecule type" value="Genomic_DNA"/>
</dbReference>
<evidence type="ECO:0000256" key="4">
    <source>
        <dbReference type="ARBA" id="ARBA00047761"/>
    </source>
</evidence>
<evidence type="ECO:0000256" key="2">
    <source>
        <dbReference type="ARBA" id="ARBA00022801"/>
    </source>
</evidence>
<dbReference type="Pfam" id="PF00782">
    <property type="entry name" value="DSPc"/>
    <property type="match status" value="1"/>
</dbReference>
<dbReference type="PANTHER" id="PTHR45948">
    <property type="entry name" value="DUAL SPECIFICITY PROTEIN PHOSPHATASE DDB_G0269404-RELATED"/>
    <property type="match status" value="1"/>
</dbReference>
<dbReference type="Proteomes" id="UP001590950">
    <property type="component" value="Unassembled WGS sequence"/>
</dbReference>
<keyword evidence="3" id="KW-0904">Protein phosphatase</keyword>
<gene>
    <name evidence="7" type="ORF">N7G274_000248</name>
</gene>
<dbReference type="SUPFAM" id="SSF52799">
    <property type="entry name" value="(Phosphotyrosine protein) phosphatases II"/>
    <property type="match status" value="1"/>
</dbReference>
<dbReference type="Gene3D" id="3.90.190.10">
    <property type="entry name" value="Protein tyrosine phosphatase superfamily"/>
    <property type="match status" value="1"/>
</dbReference>
<keyword evidence="8" id="KW-1185">Reference proteome</keyword>